<dbReference type="OrthoDB" id="285281at2"/>
<reference evidence="2 3" key="1">
    <citation type="submission" date="2019-07" db="EMBL/GenBank/DDBJ databases">
        <title>Genome sequencing of 100 strains of the haloalkaliphilic chemolithoautotrophic sulfur-oxidizing bacterium Thioalkalivibrio.</title>
        <authorList>
            <person name="Muyzer G."/>
        </authorList>
    </citation>
    <scope>NUCLEOTIDE SEQUENCE [LARGE SCALE GENOMIC DNA]</scope>
    <source>
        <strain evidence="2 3">ASO4-4</strain>
    </source>
</reference>
<accession>A0A562S7C3</accession>
<comment type="caution">
    <text evidence="2">The sequence shown here is derived from an EMBL/GenBank/DDBJ whole genome shotgun (WGS) entry which is preliminary data.</text>
</comment>
<sequence length="274" mass="30340">MGEKPFERLWPEEVASYIRSHREKNYLLVDVREDHEYEKEHIPGALHLPLKDVTSRIGTLVKDRAREVIFYCARGVRSEAAAFMGRDALGESIRLFSMTGGIAAWEGQILDHPPDLSLFFGSKMQGTPLERAMALEKGAELFYGFLASRWEKGPLGTFLAGMGAEEVAHAKILWRFMKKEGSFETVYGALSTEFTEGGESLESLRAGILGLSEGDCIKVLETAMGVELMAYDLYRNLGETAQGEERDAFMTLAQAEKAHMVRLGEAFALCGASG</sequence>
<dbReference type="InterPro" id="IPR001307">
    <property type="entry name" value="Thiosulphate_STrfase_CS"/>
</dbReference>
<dbReference type="RefSeq" id="WP_144681232.1">
    <property type="nucleotide sequence ID" value="NZ_VLLC01000001.1"/>
</dbReference>
<organism evidence="2 3">
    <name type="scientific">Desulfobotulus alkaliphilus</name>
    <dbReference type="NCBI Taxonomy" id="622671"/>
    <lineage>
        <taxon>Bacteria</taxon>
        <taxon>Pseudomonadati</taxon>
        <taxon>Thermodesulfobacteriota</taxon>
        <taxon>Desulfobacteria</taxon>
        <taxon>Desulfobacterales</taxon>
        <taxon>Desulfobacteraceae</taxon>
        <taxon>Desulfobotulus</taxon>
    </lineage>
</organism>
<evidence type="ECO:0000313" key="3">
    <source>
        <dbReference type="Proteomes" id="UP000318307"/>
    </source>
</evidence>
<dbReference type="InterPro" id="IPR009078">
    <property type="entry name" value="Ferritin-like_SF"/>
</dbReference>
<dbReference type="InterPro" id="IPR050229">
    <property type="entry name" value="GlpE_sulfurtransferase"/>
</dbReference>
<keyword evidence="2" id="KW-0808">Transferase</keyword>
<dbReference type="AlphaFoldDB" id="A0A562S7C3"/>
<dbReference type="CDD" id="cd01045">
    <property type="entry name" value="Ferritin_like_AB"/>
    <property type="match status" value="1"/>
</dbReference>
<gene>
    <name evidence="2" type="ORF">LZ24_00115</name>
</gene>
<dbReference type="SMART" id="SM00450">
    <property type="entry name" value="RHOD"/>
    <property type="match status" value="1"/>
</dbReference>
<dbReference type="InterPro" id="IPR036873">
    <property type="entry name" value="Rhodanese-like_dom_sf"/>
</dbReference>
<proteinExistence type="predicted"/>
<feature type="domain" description="Rhodanese" evidence="1">
    <location>
        <begin position="22"/>
        <end position="110"/>
    </location>
</feature>
<dbReference type="Proteomes" id="UP000318307">
    <property type="component" value="Unassembled WGS sequence"/>
</dbReference>
<dbReference type="Gene3D" id="3.40.250.10">
    <property type="entry name" value="Rhodanese-like domain"/>
    <property type="match status" value="1"/>
</dbReference>
<dbReference type="InterPro" id="IPR001763">
    <property type="entry name" value="Rhodanese-like_dom"/>
</dbReference>
<dbReference type="PROSITE" id="PS50206">
    <property type="entry name" value="RHODANESE_3"/>
    <property type="match status" value="1"/>
</dbReference>
<dbReference type="Pfam" id="PF00581">
    <property type="entry name" value="Rhodanese"/>
    <property type="match status" value="1"/>
</dbReference>
<evidence type="ECO:0000259" key="1">
    <source>
        <dbReference type="PROSITE" id="PS50206"/>
    </source>
</evidence>
<dbReference type="PROSITE" id="PS00380">
    <property type="entry name" value="RHODANESE_1"/>
    <property type="match status" value="1"/>
</dbReference>
<protein>
    <submittedName>
        <fullName evidence="2">Rhodanese-related sulfurtransferase</fullName>
    </submittedName>
</protein>
<dbReference type="PANTHER" id="PTHR43031">
    <property type="entry name" value="FAD-DEPENDENT OXIDOREDUCTASE"/>
    <property type="match status" value="1"/>
</dbReference>
<dbReference type="PANTHER" id="PTHR43031:SF1">
    <property type="entry name" value="PYRIDINE NUCLEOTIDE-DISULPHIDE OXIDOREDUCTASE"/>
    <property type="match status" value="1"/>
</dbReference>
<dbReference type="InterPro" id="IPR012347">
    <property type="entry name" value="Ferritin-like"/>
</dbReference>
<dbReference type="SUPFAM" id="SSF52821">
    <property type="entry name" value="Rhodanese/Cell cycle control phosphatase"/>
    <property type="match status" value="1"/>
</dbReference>
<dbReference type="GO" id="GO:0004792">
    <property type="term" value="F:thiosulfate-cyanide sulfurtransferase activity"/>
    <property type="evidence" value="ECO:0007669"/>
    <property type="project" value="InterPro"/>
</dbReference>
<dbReference type="EMBL" id="VLLC01000001">
    <property type="protein sequence ID" value="TWI77311.1"/>
    <property type="molecule type" value="Genomic_DNA"/>
</dbReference>
<dbReference type="Gene3D" id="1.20.1260.10">
    <property type="match status" value="1"/>
</dbReference>
<name>A0A562S7C3_9BACT</name>
<dbReference type="CDD" id="cd00158">
    <property type="entry name" value="RHOD"/>
    <property type="match status" value="1"/>
</dbReference>
<dbReference type="SUPFAM" id="SSF47240">
    <property type="entry name" value="Ferritin-like"/>
    <property type="match status" value="1"/>
</dbReference>
<evidence type="ECO:0000313" key="2">
    <source>
        <dbReference type="EMBL" id="TWI77311.1"/>
    </source>
</evidence>
<keyword evidence="3" id="KW-1185">Reference proteome</keyword>